<keyword evidence="2" id="KW-1185">Reference proteome</keyword>
<dbReference type="Gene3D" id="3.90.176.10">
    <property type="entry name" value="Toxin ADP-ribosyltransferase, Chain A, domain 1"/>
    <property type="match status" value="1"/>
</dbReference>
<dbReference type="SUPFAM" id="SSF56399">
    <property type="entry name" value="ADP-ribosylation"/>
    <property type="match status" value="1"/>
</dbReference>
<gene>
    <name evidence="1" type="ORF">O9G_001930</name>
</gene>
<dbReference type="EMBL" id="KE561200">
    <property type="protein sequence ID" value="EPZ31920.1"/>
    <property type="molecule type" value="Genomic_DNA"/>
</dbReference>
<sequence>MFYFLFFASVILSGPVEQPDLNLLSILDVDSFSPASFSNVKNAEIRSKFDLDMEEISLPLNERLVRNRKLVELLDLRVTPHESSEDLLSNIDIENFGIDCRYQSNGKACVLEGIQKINLKSEQDLIKKVSKVDDRDARNMALRVQQRKEVLRKRLNNISMEKFPSTHSRDETILEIRKTPKLEKIIDEYVDVAHHLMKGLLSVAANQISMSNLIKAYRSNRRSPLSYRFSFGADELIMFNNAILANRIKNDQIVYRQLNYQSSNDRAHMDFTKYTLVGAVIPVLSFTSTAYTRYAKDIKSGYRASIFDGIVLEILLPKGFPGLNYGNGKLAKEWCRHDFDEKEVLLPFTLDETGKTLNYGFKVLRVREEEKQGLKQFVSTVAPVLLKKPITLNWKKIDPSAGDMDGEIIADPRII</sequence>
<reference evidence="1 2" key="1">
    <citation type="journal article" date="2013" name="Curr. Biol.">
        <title>Shared signatures of parasitism and phylogenomics unite Cryptomycota and microsporidia.</title>
        <authorList>
            <person name="James T.Y."/>
            <person name="Pelin A."/>
            <person name="Bonen L."/>
            <person name="Ahrendt S."/>
            <person name="Sain D."/>
            <person name="Corradi N."/>
            <person name="Stajich J.E."/>
        </authorList>
    </citation>
    <scope>NUCLEOTIDE SEQUENCE [LARGE SCALE GENOMIC DNA]</scope>
    <source>
        <strain evidence="1 2">CSF55</strain>
    </source>
</reference>
<evidence type="ECO:0000313" key="2">
    <source>
        <dbReference type="Proteomes" id="UP000030755"/>
    </source>
</evidence>
<dbReference type="AlphaFoldDB" id="A0A075AT69"/>
<accession>A0A075AT69</accession>
<dbReference type="HOGENOM" id="CLU_662494_0_0_1"/>
<proteinExistence type="predicted"/>
<protein>
    <submittedName>
        <fullName evidence="1">Uncharacterized protein</fullName>
    </submittedName>
</protein>
<organism evidence="1 2">
    <name type="scientific">Rozella allomycis (strain CSF55)</name>
    <dbReference type="NCBI Taxonomy" id="988480"/>
    <lineage>
        <taxon>Eukaryota</taxon>
        <taxon>Fungi</taxon>
        <taxon>Fungi incertae sedis</taxon>
        <taxon>Cryptomycota</taxon>
        <taxon>Cryptomycota incertae sedis</taxon>
        <taxon>Rozella</taxon>
    </lineage>
</organism>
<evidence type="ECO:0000313" key="1">
    <source>
        <dbReference type="EMBL" id="EPZ31920.1"/>
    </source>
</evidence>
<dbReference type="Proteomes" id="UP000030755">
    <property type="component" value="Unassembled WGS sequence"/>
</dbReference>
<name>A0A075AT69_ROZAC</name>